<reference evidence="1 2" key="1">
    <citation type="submission" date="2019-03" db="EMBL/GenBank/DDBJ databases">
        <title>Single cell metagenomics reveals metabolic interactions within the superorganism composed of flagellate Streblomastix strix and complex community of Bacteroidetes bacteria on its surface.</title>
        <authorList>
            <person name="Treitli S.C."/>
            <person name="Kolisko M."/>
            <person name="Husnik F."/>
            <person name="Keeling P."/>
            <person name="Hampl V."/>
        </authorList>
    </citation>
    <scope>NUCLEOTIDE SEQUENCE [LARGE SCALE GENOMIC DNA]</scope>
    <source>
        <strain evidence="1">ST1C</strain>
    </source>
</reference>
<gene>
    <name evidence="1" type="ORF">EZS28_032590</name>
</gene>
<dbReference type="EMBL" id="SNRW01014077">
    <property type="protein sequence ID" value="KAA6371881.1"/>
    <property type="molecule type" value="Genomic_DNA"/>
</dbReference>
<feature type="non-terminal residue" evidence="1">
    <location>
        <position position="1"/>
    </location>
</feature>
<evidence type="ECO:0000313" key="1">
    <source>
        <dbReference type="EMBL" id="KAA6371881.1"/>
    </source>
</evidence>
<accession>A0A5J4UPF5</accession>
<organism evidence="1 2">
    <name type="scientific">Streblomastix strix</name>
    <dbReference type="NCBI Taxonomy" id="222440"/>
    <lineage>
        <taxon>Eukaryota</taxon>
        <taxon>Metamonada</taxon>
        <taxon>Preaxostyla</taxon>
        <taxon>Oxymonadida</taxon>
        <taxon>Streblomastigidae</taxon>
        <taxon>Streblomastix</taxon>
    </lineage>
</organism>
<proteinExistence type="predicted"/>
<sequence length="46" mass="5230">MRLEQSRAPDLAGTFQPMQISIEIFLWNREEERADEDCSSGDGGKD</sequence>
<evidence type="ECO:0000313" key="2">
    <source>
        <dbReference type="Proteomes" id="UP000324800"/>
    </source>
</evidence>
<protein>
    <submittedName>
        <fullName evidence="1">Uncharacterized protein</fullName>
    </submittedName>
</protein>
<dbReference type="AlphaFoldDB" id="A0A5J4UPF5"/>
<dbReference type="Proteomes" id="UP000324800">
    <property type="component" value="Unassembled WGS sequence"/>
</dbReference>
<name>A0A5J4UPF5_9EUKA</name>
<comment type="caution">
    <text evidence="1">The sequence shown here is derived from an EMBL/GenBank/DDBJ whole genome shotgun (WGS) entry which is preliminary data.</text>
</comment>